<comment type="caution">
    <text evidence="2">The sequence shown here is derived from an EMBL/GenBank/DDBJ whole genome shotgun (WGS) entry which is preliminary data.</text>
</comment>
<feature type="compositionally biased region" description="Basic and acidic residues" evidence="1">
    <location>
        <begin position="44"/>
        <end position="63"/>
    </location>
</feature>
<evidence type="ECO:0000313" key="2">
    <source>
        <dbReference type="EMBL" id="KAF2584647.1"/>
    </source>
</evidence>
<feature type="region of interest" description="Disordered" evidence="1">
    <location>
        <begin position="40"/>
        <end position="63"/>
    </location>
</feature>
<accession>A0A8S9JT62</accession>
<evidence type="ECO:0000256" key="1">
    <source>
        <dbReference type="SAM" id="MobiDB-lite"/>
    </source>
</evidence>
<sequence>MQQREHSTLYATQSSLSSKWNSNKPTQSYPKFQVEFTQANSQCSRREAAEPRLDHVDTDRPRQTDLDSDITFFNFWTVLRLPGGENMTGLDGLNSTEIPRHNRKESSMGWNWPSRSGCDEMSWGRGIFIEDSK</sequence>
<proteinExistence type="predicted"/>
<reference evidence="2" key="1">
    <citation type="submission" date="2019-12" db="EMBL/GenBank/DDBJ databases">
        <title>Genome sequencing and annotation of Brassica cretica.</title>
        <authorList>
            <person name="Studholme D.J."/>
            <person name="Sarris P.F."/>
        </authorList>
    </citation>
    <scope>NUCLEOTIDE SEQUENCE</scope>
    <source>
        <strain evidence="2">PFS-102/07</strain>
        <tissue evidence="2">Leaf</tissue>
    </source>
</reference>
<organism evidence="2">
    <name type="scientific">Brassica cretica</name>
    <name type="common">Mustard</name>
    <dbReference type="NCBI Taxonomy" id="69181"/>
    <lineage>
        <taxon>Eukaryota</taxon>
        <taxon>Viridiplantae</taxon>
        <taxon>Streptophyta</taxon>
        <taxon>Embryophyta</taxon>
        <taxon>Tracheophyta</taxon>
        <taxon>Spermatophyta</taxon>
        <taxon>Magnoliopsida</taxon>
        <taxon>eudicotyledons</taxon>
        <taxon>Gunneridae</taxon>
        <taxon>Pentapetalae</taxon>
        <taxon>rosids</taxon>
        <taxon>malvids</taxon>
        <taxon>Brassicales</taxon>
        <taxon>Brassicaceae</taxon>
        <taxon>Brassiceae</taxon>
        <taxon>Brassica</taxon>
    </lineage>
</organism>
<dbReference type="AlphaFoldDB" id="A0A8S9JT62"/>
<name>A0A8S9JT62_BRACR</name>
<feature type="compositionally biased region" description="Polar residues" evidence="1">
    <location>
        <begin position="8"/>
        <end position="27"/>
    </location>
</feature>
<dbReference type="EMBL" id="QGKY02000246">
    <property type="protein sequence ID" value="KAF2584647.1"/>
    <property type="molecule type" value="Genomic_DNA"/>
</dbReference>
<gene>
    <name evidence="2" type="ORF">F2Q70_00036733</name>
</gene>
<protein>
    <submittedName>
        <fullName evidence="2">Uncharacterized protein</fullName>
    </submittedName>
</protein>
<feature type="region of interest" description="Disordered" evidence="1">
    <location>
        <begin position="1"/>
        <end position="27"/>
    </location>
</feature>